<keyword evidence="3" id="KW-0808">Transferase</keyword>
<accession>A0A0A1Z6S3</accession>
<dbReference type="AlphaFoldDB" id="A0A0A1Z6S3"/>
<dbReference type="Pfam" id="PF00534">
    <property type="entry name" value="Glycos_transf_1"/>
    <property type="match status" value="1"/>
</dbReference>
<dbReference type="InterPro" id="IPR001296">
    <property type="entry name" value="Glyco_trans_1"/>
</dbReference>
<organism evidence="3 4">
    <name type="scientific">Pseudomonas fluorescens LMG 5329</name>
    <dbReference type="NCBI Taxonomy" id="1324332"/>
    <lineage>
        <taxon>Bacteria</taxon>
        <taxon>Pseudomonadati</taxon>
        <taxon>Pseudomonadota</taxon>
        <taxon>Gammaproteobacteria</taxon>
        <taxon>Pseudomonadales</taxon>
        <taxon>Pseudomonadaceae</taxon>
        <taxon>Pseudomonas</taxon>
    </lineage>
</organism>
<reference evidence="3 4" key="1">
    <citation type="journal article" date="2013" name="Genome Announc.">
        <title>Draft Genome Sequence of Pseudomonas fluorescens LMG 5329, a White Line-Inducing Principle-Producing Bioindicator for the Mushroom Pathogen Pseudomonas tolaasii.</title>
        <authorList>
            <person name="Ghequire M.G."/>
            <person name="Rokni-Zadeh H."/>
            <person name="Zarrineh P."/>
            <person name="De Mot R."/>
        </authorList>
    </citation>
    <scope>NUCLEOTIDE SEQUENCE [LARGE SCALE GENOMIC DNA]</scope>
    <source>
        <strain evidence="3 4">LMG 5329</strain>
    </source>
</reference>
<feature type="domain" description="Glycosyltransferase subfamily 4-like N-terminal" evidence="2">
    <location>
        <begin position="22"/>
        <end position="173"/>
    </location>
</feature>
<evidence type="ECO:0000259" key="1">
    <source>
        <dbReference type="Pfam" id="PF00534"/>
    </source>
</evidence>
<evidence type="ECO:0000313" key="3">
    <source>
        <dbReference type="EMBL" id="KGE68482.1"/>
    </source>
</evidence>
<dbReference type="PANTHER" id="PTHR12526:SF630">
    <property type="entry name" value="GLYCOSYLTRANSFERASE"/>
    <property type="match status" value="1"/>
</dbReference>
<protein>
    <submittedName>
        <fullName evidence="3">Glycosyl transferase family 1</fullName>
    </submittedName>
</protein>
<dbReference type="GO" id="GO:1901135">
    <property type="term" value="P:carbohydrate derivative metabolic process"/>
    <property type="evidence" value="ECO:0007669"/>
    <property type="project" value="UniProtKB-ARBA"/>
</dbReference>
<dbReference type="Gene3D" id="3.40.50.2000">
    <property type="entry name" value="Glycogen Phosphorylase B"/>
    <property type="match status" value="2"/>
</dbReference>
<evidence type="ECO:0000313" key="4">
    <source>
        <dbReference type="Proteomes" id="UP000030060"/>
    </source>
</evidence>
<proteinExistence type="predicted"/>
<dbReference type="Pfam" id="PF13579">
    <property type="entry name" value="Glyco_trans_4_4"/>
    <property type="match status" value="1"/>
</dbReference>
<dbReference type="OrthoDB" id="4611853at2"/>
<evidence type="ECO:0000259" key="2">
    <source>
        <dbReference type="Pfam" id="PF13579"/>
    </source>
</evidence>
<gene>
    <name evidence="3" type="ORF">K814_0107960</name>
</gene>
<comment type="caution">
    <text evidence="3">The sequence shown here is derived from an EMBL/GenBank/DDBJ whole genome shotgun (WGS) entry which is preliminary data.</text>
</comment>
<dbReference type="InterPro" id="IPR028098">
    <property type="entry name" value="Glyco_trans_4-like_N"/>
</dbReference>
<feature type="domain" description="Glycosyl transferase family 1" evidence="1">
    <location>
        <begin position="199"/>
        <end position="361"/>
    </location>
</feature>
<dbReference type="RefSeq" id="WP_038844499.1">
    <property type="nucleotide sequence ID" value="NZ_ASGY01000059.1"/>
</dbReference>
<dbReference type="EMBL" id="ASGY01000059">
    <property type="protein sequence ID" value="KGE68482.1"/>
    <property type="molecule type" value="Genomic_DNA"/>
</dbReference>
<sequence>MADRKLRVARVSTVPFFVLTQLSSQIQTLQALGTEITVIASDDEFADKMAALADVAFTPINISRNISPLNDLVSLVKLFRVFKSSQFDIVHSTTPKAGLLCAIAALFARIPVRIHTFTGQPWVTMSGMKRQVLKYCDRLIGALNTHSYTDSESQRQFLVDNNIVFPARISVLGSGSLAGVDLKRFNRDKYTEQDSLSLKSQLGIPADGKVILFVGRITQDKGIQELVDAFHSIALHDVSLHLLLVGPFEDNGKAIVDSVSSSDVATRIHSVGFSDEPEKYMAIADLLCLPSYREGFGTVVIEAGAMALPTVGTDIYGLSDAVVNGVTGVLVPPRDTRSLGEALTRLLVDDDARLRMGENANARACSEFSSAKCATLLLDDYKRLLNER</sequence>
<name>A0A0A1Z6S3_PSEFL</name>
<dbReference type="Proteomes" id="UP000030060">
    <property type="component" value="Unassembled WGS sequence"/>
</dbReference>
<dbReference type="SUPFAM" id="SSF53756">
    <property type="entry name" value="UDP-Glycosyltransferase/glycogen phosphorylase"/>
    <property type="match status" value="1"/>
</dbReference>
<dbReference type="PANTHER" id="PTHR12526">
    <property type="entry name" value="GLYCOSYLTRANSFERASE"/>
    <property type="match status" value="1"/>
</dbReference>
<dbReference type="GO" id="GO:0016757">
    <property type="term" value="F:glycosyltransferase activity"/>
    <property type="evidence" value="ECO:0007669"/>
    <property type="project" value="InterPro"/>
</dbReference>
<dbReference type="CDD" id="cd03808">
    <property type="entry name" value="GT4_CapM-like"/>
    <property type="match status" value="1"/>
</dbReference>